<dbReference type="AlphaFoldDB" id="A0A510KRC7"/>
<dbReference type="STRING" id="1122173.GCA_000482505_02484"/>
<accession>A0A510KRC7</accession>
<proteinExistence type="predicted"/>
<evidence type="ECO:0000313" key="2">
    <source>
        <dbReference type="Proteomes" id="UP000321378"/>
    </source>
</evidence>
<dbReference type="EMBL" id="AP019840">
    <property type="protein sequence ID" value="BBM52325.1"/>
    <property type="molecule type" value="Genomic_DNA"/>
</dbReference>
<dbReference type="Proteomes" id="UP000321378">
    <property type="component" value="Chromosome"/>
</dbReference>
<evidence type="ECO:0000313" key="1">
    <source>
        <dbReference type="EMBL" id="BBM52325.1"/>
    </source>
</evidence>
<name>A0A510KRC7_9FUSO</name>
<protein>
    <submittedName>
        <fullName evidence="1">Uncharacterized protein</fullName>
    </submittedName>
</protein>
<gene>
    <name evidence="1" type="ORF">JMUB3935_1303</name>
</gene>
<sequence length="35" mass="4070">MMILKKIDKSKIYSIKIDGKSRLLITEDVILMNMS</sequence>
<organism evidence="1 2">
    <name type="scientific">Leptotrichia trevisanii</name>
    <dbReference type="NCBI Taxonomy" id="109328"/>
    <lineage>
        <taxon>Bacteria</taxon>
        <taxon>Fusobacteriati</taxon>
        <taxon>Fusobacteriota</taxon>
        <taxon>Fusobacteriia</taxon>
        <taxon>Fusobacteriales</taxon>
        <taxon>Leptotrichiaceae</taxon>
        <taxon>Leptotrichia</taxon>
    </lineage>
</organism>
<reference evidence="1 2" key="1">
    <citation type="submission" date="2019-07" db="EMBL/GenBank/DDBJ databases">
        <title>Complete Genome Sequence of Leptotrichia trevisanii Strain JMUB3935.</title>
        <authorList>
            <person name="Watanabe S."/>
            <person name="Cui L."/>
        </authorList>
    </citation>
    <scope>NUCLEOTIDE SEQUENCE [LARGE SCALE GENOMIC DNA]</scope>
    <source>
        <strain evidence="1 2">JMUB3935</strain>
    </source>
</reference>